<feature type="domain" description="Sister chromatid cohesion C-terminal" evidence="3">
    <location>
        <begin position="399"/>
        <end position="579"/>
    </location>
</feature>
<dbReference type="PANTHER" id="PTHR21704">
    <property type="entry name" value="NIPPED-B-LIKE PROTEIN DELANGIN SCC2-RELATED"/>
    <property type="match status" value="1"/>
</dbReference>
<reference evidence="4 5" key="1">
    <citation type="submission" date="2019-09" db="EMBL/GenBank/DDBJ databases">
        <title>Bird 10,000 Genomes (B10K) Project - Family phase.</title>
        <authorList>
            <person name="Zhang G."/>
        </authorList>
    </citation>
    <scope>NUCLEOTIDE SEQUENCE [LARGE SCALE GENOMIC DNA]</scope>
    <source>
        <strain evidence="4">B10K-DU-001-26</strain>
        <tissue evidence="4">Muscle</tissue>
    </source>
</reference>
<dbReference type="Gene3D" id="1.25.10.10">
    <property type="entry name" value="Leucine-rich Repeat Variant"/>
    <property type="match status" value="1"/>
</dbReference>
<comment type="caution">
    <text evidence="4">The sequence shown here is derived from an EMBL/GenBank/DDBJ whole genome shotgun (WGS) entry which is preliminary data.</text>
</comment>
<keyword evidence="1" id="KW-0539">Nucleus</keyword>
<dbReference type="GO" id="GO:0140588">
    <property type="term" value="P:chromatin looping"/>
    <property type="evidence" value="ECO:0007669"/>
    <property type="project" value="InterPro"/>
</dbReference>
<dbReference type="PANTHER" id="PTHR21704:SF18">
    <property type="entry name" value="NIPPED-B-LIKE PROTEIN"/>
    <property type="match status" value="1"/>
</dbReference>
<dbReference type="GO" id="GO:0003007">
    <property type="term" value="P:heart morphogenesis"/>
    <property type="evidence" value="ECO:0007669"/>
    <property type="project" value="TreeGrafter"/>
</dbReference>
<keyword evidence="1" id="KW-0677">Repeat</keyword>
<comment type="subcellular location">
    <subcellularLocation>
        <location evidence="1">Nucleus</location>
    </subcellularLocation>
</comment>
<feature type="compositionally biased region" description="Basic and acidic residues" evidence="2">
    <location>
        <begin position="596"/>
        <end position="608"/>
    </location>
</feature>
<dbReference type="GO" id="GO:0090694">
    <property type="term" value="C:Scc2-Scc4 cohesin loading complex"/>
    <property type="evidence" value="ECO:0007669"/>
    <property type="project" value="TreeGrafter"/>
</dbReference>
<evidence type="ECO:0000313" key="5">
    <source>
        <dbReference type="Proteomes" id="UP000530962"/>
    </source>
</evidence>
<dbReference type="GO" id="GO:0007420">
    <property type="term" value="P:brain development"/>
    <property type="evidence" value="ECO:0007669"/>
    <property type="project" value="TreeGrafter"/>
</dbReference>
<feature type="non-terminal residue" evidence="4">
    <location>
        <position position="1"/>
    </location>
</feature>
<feature type="compositionally biased region" description="Polar residues" evidence="2">
    <location>
        <begin position="771"/>
        <end position="781"/>
    </location>
</feature>
<dbReference type="Pfam" id="PF12830">
    <property type="entry name" value="Nipped-B_C"/>
    <property type="match status" value="1"/>
</dbReference>
<dbReference type="InterPro" id="IPR016024">
    <property type="entry name" value="ARM-type_fold"/>
</dbReference>
<dbReference type="InterPro" id="IPR033031">
    <property type="entry name" value="Scc2/Nipped-B"/>
</dbReference>
<dbReference type="GO" id="GO:0071169">
    <property type="term" value="P:establishment of protein localization to chromatin"/>
    <property type="evidence" value="ECO:0007669"/>
    <property type="project" value="TreeGrafter"/>
</dbReference>
<dbReference type="Proteomes" id="UP000530962">
    <property type="component" value="Unassembled WGS sequence"/>
</dbReference>
<evidence type="ECO:0000256" key="2">
    <source>
        <dbReference type="SAM" id="MobiDB-lite"/>
    </source>
</evidence>
<dbReference type="CDD" id="cd23958">
    <property type="entry name" value="SCC2"/>
    <property type="match status" value="1"/>
</dbReference>
<sequence length="817" mass="92883">IEQPTFPKITEMCVKMIRRVNDEEGIKKLVNETFQKLWFTPTLHHDKEAMTRKILNITDVVAACRDTGYDWFEQLLQNLLKSEEDASYKPVKKACTQLVDNLVEHILKYEESLSESDNKGVNSGRLVACITTLFLFSKIRPQLMVKHAMTMQPYLTTKCSTQNDFMVICNVAKILELVVPLMEHPSETFLATIEEDLMKLIIKYGMTVVQHCVSCLGAVVNKVTQNYKFVWACFNRYYGALSKLKSQHQEDPNSTILTANKPALLRSLFTVGALCRHFDFDQEDFKGNSKVNIKDKVLELLMYFTKHSDEEVQTKAIIGLGFAFIQHPSLMFEQEVKTLYNSILSDKNCSVNLKIQVLKNLQTYLQEEDTRMQQADRDWKKVAKQEDLKEMGDISSGMSSSIMQLYLKQVLEAFFHNQSSVRHFALNVIALTLNQGLIHPVQCVPYLIAMGTDPEPSMRNKADQQLVEIDKKYAGFIHMKAVAGMKMSYQVQQAINTCPQDPVRGFRHDESSNALCSHLYSMIRGNRQHRRAFLISLLNLFDDTAKTEVNMLLYIADNLACFPYQTQEEPLFIMHHIDITLSVSGSNLLQSFKESMVKDKKKERKPSSDEETESDSNSGSESKSEEEASKPRRLRKRVNSDSDSDEENDIHAVMKCLPENSAPLIEFANVSQGILLLLMLKQHLKNLCGFSDSKIQKYSPSESAKVYDKAINRKTGVHFHPKQTLDFLRSDMANSKITEEVKRSIVKQYLDFKLLMEHLDPDEEEEDGEVSASTNARNKAITSLLGGGSPKNNAAETEDDESDGEDRGGGTSGVRRR</sequence>
<dbReference type="InterPro" id="IPR024986">
    <property type="entry name" value="Nipped-B_C"/>
</dbReference>
<evidence type="ECO:0000259" key="3">
    <source>
        <dbReference type="Pfam" id="PF12830"/>
    </source>
</evidence>
<dbReference type="GO" id="GO:0010468">
    <property type="term" value="P:regulation of gene expression"/>
    <property type="evidence" value="ECO:0007669"/>
    <property type="project" value="InterPro"/>
</dbReference>
<protein>
    <recommendedName>
        <fullName evidence="1">Nipped-B protein</fullName>
    </recommendedName>
</protein>
<comment type="similarity">
    <text evidence="1">Belongs to the SCC2/Nipped-B family.</text>
</comment>
<dbReference type="GO" id="GO:1990414">
    <property type="term" value="P:replication-born double-strand break repair via sister chromatid exchange"/>
    <property type="evidence" value="ECO:0007669"/>
    <property type="project" value="TreeGrafter"/>
</dbReference>
<gene>
    <name evidence="4" type="primary">Nipbl_6</name>
    <name evidence="4" type="ORF">IRECYA_R04028</name>
</gene>
<evidence type="ECO:0000313" key="4">
    <source>
        <dbReference type="EMBL" id="NXI16286.1"/>
    </source>
</evidence>
<dbReference type="GO" id="GO:0034087">
    <property type="term" value="P:establishment of mitotic sister chromatid cohesion"/>
    <property type="evidence" value="ECO:0007669"/>
    <property type="project" value="TreeGrafter"/>
</dbReference>
<dbReference type="EMBL" id="VWZV01012893">
    <property type="protein sequence ID" value="NXI16286.1"/>
    <property type="molecule type" value="Genomic_DNA"/>
</dbReference>
<dbReference type="GO" id="GO:0048565">
    <property type="term" value="P:digestive tract development"/>
    <property type="evidence" value="ECO:0007669"/>
    <property type="project" value="TreeGrafter"/>
</dbReference>
<name>A0A7K9QZ97_IRECY</name>
<proteinExistence type="inferred from homology"/>
<dbReference type="AlphaFoldDB" id="A0A7K9QZ97"/>
<keyword evidence="5" id="KW-1185">Reference proteome</keyword>
<dbReference type="SUPFAM" id="SSF48371">
    <property type="entry name" value="ARM repeat"/>
    <property type="match status" value="2"/>
</dbReference>
<organism evidence="4 5">
    <name type="scientific">Irena cyanogastra</name>
    <name type="common">Philippine fairy-bluebird</name>
    <dbReference type="NCBI Taxonomy" id="175120"/>
    <lineage>
        <taxon>Eukaryota</taxon>
        <taxon>Metazoa</taxon>
        <taxon>Chordata</taxon>
        <taxon>Craniata</taxon>
        <taxon>Vertebrata</taxon>
        <taxon>Euteleostomi</taxon>
        <taxon>Archelosauria</taxon>
        <taxon>Archosauria</taxon>
        <taxon>Dinosauria</taxon>
        <taxon>Saurischia</taxon>
        <taxon>Theropoda</taxon>
        <taxon>Coelurosauria</taxon>
        <taxon>Aves</taxon>
        <taxon>Neognathae</taxon>
        <taxon>Neoaves</taxon>
        <taxon>Telluraves</taxon>
        <taxon>Australaves</taxon>
        <taxon>Passeriformes</taxon>
        <taxon>Corvoidea</taxon>
        <taxon>Irenidae</taxon>
        <taxon>Irena</taxon>
    </lineage>
</organism>
<keyword evidence="1" id="KW-0131">Cell cycle</keyword>
<dbReference type="GO" id="GO:0061775">
    <property type="term" value="F:cohesin loader activity"/>
    <property type="evidence" value="ECO:0007669"/>
    <property type="project" value="InterPro"/>
</dbReference>
<dbReference type="GO" id="GO:0048703">
    <property type="term" value="P:embryonic viscerocranium morphogenesis"/>
    <property type="evidence" value="ECO:0007669"/>
    <property type="project" value="TreeGrafter"/>
</dbReference>
<evidence type="ECO:0000256" key="1">
    <source>
        <dbReference type="RuleBase" id="RU364107"/>
    </source>
</evidence>
<feature type="region of interest" description="Disordered" evidence="2">
    <location>
        <begin position="596"/>
        <end position="648"/>
    </location>
</feature>
<feature type="region of interest" description="Disordered" evidence="2">
    <location>
        <begin position="761"/>
        <end position="817"/>
    </location>
</feature>
<dbReference type="InterPro" id="IPR011989">
    <property type="entry name" value="ARM-like"/>
</dbReference>
<accession>A0A7K9QZ97</accession>
<dbReference type="GO" id="GO:0003682">
    <property type="term" value="F:chromatin binding"/>
    <property type="evidence" value="ECO:0007669"/>
    <property type="project" value="TreeGrafter"/>
</dbReference>
<feature type="non-terminal residue" evidence="4">
    <location>
        <position position="817"/>
    </location>
</feature>